<keyword evidence="3" id="KW-1185">Reference proteome</keyword>
<feature type="transmembrane region" description="Helical" evidence="1">
    <location>
        <begin position="109"/>
        <end position="130"/>
    </location>
</feature>
<protein>
    <recommendedName>
        <fullName evidence="4">Oligosaccharide repeat unit polymerase</fullName>
    </recommendedName>
</protein>
<feature type="transmembrane region" description="Helical" evidence="1">
    <location>
        <begin position="189"/>
        <end position="215"/>
    </location>
</feature>
<feature type="transmembrane region" description="Helical" evidence="1">
    <location>
        <begin position="38"/>
        <end position="54"/>
    </location>
</feature>
<keyword evidence="1" id="KW-0472">Membrane</keyword>
<dbReference type="RefSeq" id="WP_157626428.1">
    <property type="nucleotide sequence ID" value="NZ_CP046617.1"/>
</dbReference>
<organism evidence="2 3">
    <name type="scientific">Thermus antranikianii</name>
    <dbReference type="NCBI Taxonomy" id="88190"/>
    <lineage>
        <taxon>Bacteria</taxon>
        <taxon>Thermotogati</taxon>
        <taxon>Deinococcota</taxon>
        <taxon>Deinococci</taxon>
        <taxon>Thermales</taxon>
        <taxon>Thermaceae</taxon>
        <taxon>Thermus</taxon>
    </lineage>
</organism>
<evidence type="ECO:0000313" key="2">
    <source>
        <dbReference type="EMBL" id="WCM40463.1"/>
    </source>
</evidence>
<evidence type="ECO:0000256" key="1">
    <source>
        <dbReference type="SAM" id="Phobius"/>
    </source>
</evidence>
<dbReference type="EMBL" id="CP046617">
    <property type="protein sequence ID" value="WCM40463.1"/>
    <property type="molecule type" value="Genomic_DNA"/>
</dbReference>
<evidence type="ECO:0008006" key="4">
    <source>
        <dbReference type="Google" id="ProtNLM"/>
    </source>
</evidence>
<feature type="transmembrane region" description="Helical" evidence="1">
    <location>
        <begin position="222"/>
        <end position="241"/>
    </location>
</feature>
<proteinExistence type="predicted"/>
<feature type="transmembrane region" description="Helical" evidence="1">
    <location>
        <begin position="416"/>
        <end position="434"/>
    </location>
</feature>
<feature type="transmembrane region" description="Helical" evidence="1">
    <location>
        <begin position="273"/>
        <end position="294"/>
    </location>
</feature>
<feature type="transmembrane region" description="Helical" evidence="1">
    <location>
        <begin position="61"/>
        <end position="78"/>
    </location>
</feature>
<name>A0ABY7RSU7_9DEIN</name>
<evidence type="ECO:0000313" key="3">
    <source>
        <dbReference type="Proteomes" id="UP001317488"/>
    </source>
</evidence>
<accession>A0ABY7RSU7</accession>
<keyword evidence="1" id="KW-0812">Transmembrane</keyword>
<feature type="transmembrane region" description="Helical" evidence="1">
    <location>
        <begin position="151"/>
        <end position="169"/>
    </location>
</feature>
<gene>
    <name evidence="2" type="ORF">GO600_10465</name>
</gene>
<feature type="transmembrane region" description="Helical" evidence="1">
    <location>
        <begin position="441"/>
        <end position="458"/>
    </location>
</feature>
<reference evidence="2 3" key="1">
    <citation type="submission" date="2019-12" db="EMBL/GenBank/DDBJ databases">
        <authorList>
            <person name="An T."/>
        </authorList>
    </citation>
    <scope>NUCLEOTIDE SEQUENCE [LARGE SCALE GENOMIC DNA]</scope>
    <source>
        <strain evidence="2 3">JCM 19900</strain>
    </source>
</reference>
<feature type="transmembrane region" description="Helical" evidence="1">
    <location>
        <begin position="470"/>
        <end position="488"/>
    </location>
</feature>
<feature type="transmembrane region" description="Helical" evidence="1">
    <location>
        <begin position="247"/>
        <end position="266"/>
    </location>
</feature>
<keyword evidence="1" id="KW-1133">Transmembrane helix</keyword>
<dbReference type="Proteomes" id="UP001317488">
    <property type="component" value="Chromosome"/>
</dbReference>
<sequence>MISKPRLSTVSFFILFLLSLGLLTTSQLAHLLGNREVAVGLGLGAMGVAWVLIVRLEKANLLSWPVLFATFFVAYVGSPTLEALLGVSPSHGEILGMIIQSQELPLEEIAFLGGVSLVAFAFGLGSWYALPFIKPRVKLFAKGEYVREASSFYWVGVGALLLGLALMLYDMTRVGGLQGLLTPRVERLYGLATTRGSLPAAPLVFAGMALAIVGWSSGRHRFIRGLLLGLLLFGWVAYLLIQGDRRFILYTLLVALGSFFIVRGATLRLSWSAFLAFFGLYILSSFFGGIRWLFTPLLQGSLSLGEAFAWVSENVSWSWFTPSSTEFMGPYTTLVFTLTDPAWWSTTQAPLGGYSYLFSLPNLLPRSLYPGDKWQTLGFQFSDYIYTNYLAPYFGAPVGFGLSPLAEAVLNFGRGFWAPLPLFFILGWVSGCLGSCASRRPLPWGIVYALLLPQAFNLNRIDLAWSFQEAVYYAITGLVLLAGVRLLLKPRSLKEGERGL</sequence>